<protein>
    <submittedName>
        <fullName evidence="1">Uncharacterized protein</fullName>
    </submittedName>
</protein>
<keyword evidence="2" id="KW-1185">Reference proteome</keyword>
<proteinExistence type="predicted"/>
<dbReference type="Proteomes" id="UP000800092">
    <property type="component" value="Unassembled WGS sequence"/>
</dbReference>
<accession>A0A6A6H1V1</accession>
<sequence length="187" mass="20811">MVISFVQASSFTLPLCCGVTCSLTIFLFVSKRSPPLTPDCRQGQKLNKSKASAKLARHSSTLRPIPTIPYWLPCAKLKVAHRFSLYRSVKDIVNFSVSPPHKSSSSGTVRDSNFRKTLLMDVGRLANTIKEDALVKTRASLDATRLRIGTTIHRSTVDDSTALIAISHFLICDIQKQRLHPFHFTSQ</sequence>
<dbReference type="AlphaFoldDB" id="A0A6A6H1V1"/>
<dbReference type="EMBL" id="ML991822">
    <property type="protein sequence ID" value="KAF2231859.1"/>
    <property type="molecule type" value="Genomic_DNA"/>
</dbReference>
<name>A0A6A6H1V1_VIRVR</name>
<evidence type="ECO:0000313" key="1">
    <source>
        <dbReference type="EMBL" id="KAF2231859.1"/>
    </source>
</evidence>
<evidence type="ECO:0000313" key="2">
    <source>
        <dbReference type="Proteomes" id="UP000800092"/>
    </source>
</evidence>
<reference evidence="1" key="1">
    <citation type="journal article" date="2020" name="Stud. Mycol.">
        <title>101 Dothideomycetes genomes: a test case for predicting lifestyles and emergence of pathogens.</title>
        <authorList>
            <person name="Haridas S."/>
            <person name="Albert R."/>
            <person name="Binder M."/>
            <person name="Bloem J."/>
            <person name="Labutti K."/>
            <person name="Salamov A."/>
            <person name="Andreopoulos B."/>
            <person name="Baker S."/>
            <person name="Barry K."/>
            <person name="Bills G."/>
            <person name="Bluhm B."/>
            <person name="Cannon C."/>
            <person name="Castanera R."/>
            <person name="Culley D."/>
            <person name="Daum C."/>
            <person name="Ezra D."/>
            <person name="Gonzalez J."/>
            <person name="Henrissat B."/>
            <person name="Kuo A."/>
            <person name="Liang C."/>
            <person name="Lipzen A."/>
            <person name="Lutzoni F."/>
            <person name="Magnuson J."/>
            <person name="Mondo S."/>
            <person name="Nolan M."/>
            <person name="Ohm R."/>
            <person name="Pangilinan J."/>
            <person name="Park H.-J."/>
            <person name="Ramirez L."/>
            <person name="Alfaro M."/>
            <person name="Sun H."/>
            <person name="Tritt A."/>
            <person name="Yoshinaga Y."/>
            <person name="Zwiers L.-H."/>
            <person name="Turgeon B."/>
            <person name="Goodwin S."/>
            <person name="Spatafora J."/>
            <person name="Crous P."/>
            <person name="Grigoriev I."/>
        </authorList>
    </citation>
    <scope>NUCLEOTIDE SEQUENCE</scope>
    <source>
        <strain evidence="1">Tuck. ex Michener</strain>
    </source>
</reference>
<gene>
    <name evidence="1" type="ORF">EV356DRAFT_280915</name>
</gene>
<organism evidence="1 2">
    <name type="scientific">Viridothelium virens</name>
    <name type="common">Speckled blister lichen</name>
    <name type="synonym">Trypethelium virens</name>
    <dbReference type="NCBI Taxonomy" id="1048519"/>
    <lineage>
        <taxon>Eukaryota</taxon>
        <taxon>Fungi</taxon>
        <taxon>Dikarya</taxon>
        <taxon>Ascomycota</taxon>
        <taxon>Pezizomycotina</taxon>
        <taxon>Dothideomycetes</taxon>
        <taxon>Dothideomycetes incertae sedis</taxon>
        <taxon>Trypetheliales</taxon>
        <taxon>Trypetheliaceae</taxon>
        <taxon>Viridothelium</taxon>
    </lineage>
</organism>